<dbReference type="InterPro" id="IPR036864">
    <property type="entry name" value="Zn2-C6_fun-type_DNA-bd_sf"/>
</dbReference>
<sequence length="98" mass="10840">MTRPKVPEDKRQRTAQACDTCKRRKQKVSVTFSSHIPCLPPSESTGSRAGTQMIPSPRAHSFFPCSDCIVALPPFPFPSLPLLFVLSFPFKFPISGCT</sequence>
<dbReference type="EMBL" id="WIGO01000022">
    <property type="protein sequence ID" value="KAF6837856.1"/>
    <property type="molecule type" value="Genomic_DNA"/>
</dbReference>
<keyword evidence="2" id="KW-1185">Reference proteome</keyword>
<proteinExistence type="predicted"/>
<dbReference type="AlphaFoldDB" id="A0A8H6NMH2"/>
<protein>
    <submittedName>
        <fullName evidence="1">Uncharacterized protein</fullName>
    </submittedName>
</protein>
<dbReference type="Proteomes" id="UP000654918">
    <property type="component" value="Unassembled WGS sequence"/>
</dbReference>
<name>A0A8H6NMH2_9PEZI</name>
<evidence type="ECO:0000313" key="2">
    <source>
        <dbReference type="Proteomes" id="UP000654918"/>
    </source>
</evidence>
<dbReference type="SUPFAM" id="SSF57701">
    <property type="entry name" value="Zn2/Cys6 DNA-binding domain"/>
    <property type="match status" value="1"/>
</dbReference>
<gene>
    <name evidence="1" type="ORF">CPLU01_02742</name>
</gene>
<organism evidence="1 2">
    <name type="scientific">Colletotrichum plurivorum</name>
    <dbReference type="NCBI Taxonomy" id="2175906"/>
    <lineage>
        <taxon>Eukaryota</taxon>
        <taxon>Fungi</taxon>
        <taxon>Dikarya</taxon>
        <taxon>Ascomycota</taxon>
        <taxon>Pezizomycotina</taxon>
        <taxon>Sordariomycetes</taxon>
        <taxon>Hypocreomycetidae</taxon>
        <taxon>Glomerellales</taxon>
        <taxon>Glomerellaceae</taxon>
        <taxon>Colletotrichum</taxon>
        <taxon>Colletotrichum orchidearum species complex</taxon>
    </lineage>
</organism>
<evidence type="ECO:0000313" key="1">
    <source>
        <dbReference type="EMBL" id="KAF6837856.1"/>
    </source>
</evidence>
<comment type="caution">
    <text evidence="1">The sequence shown here is derived from an EMBL/GenBank/DDBJ whole genome shotgun (WGS) entry which is preliminary data.</text>
</comment>
<reference evidence="1" key="1">
    <citation type="journal article" date="2020" name="Phytopathology">
        <title>Genome Sequence Resources of Colletotrichum truncatum, C. plurivorum, C. musicola, and C. sojae: Four Species Pathogenic to Soybean (Glycine max).</title>
        <authorList>
            <person name="Rogerio F."/>
            <person name="Boufleur T.R."/>
            <person name="Ciampi-Guillardi M."/>
            <person name="Sukno S.A."/>
            <person name="Thon M.R."/>
            <person name="Massola Junior N.S."/>
            <person name="Baroncelli R."/>
        </authorList>
    </citation>
    <scope>NUCLEOTIDE SEQUENCE</scope>
    <source>
        <strain evidence="1">LFN00145</strain>
    </source>
</reference>
<accession>A0A8H6NMH2</accession>
<dbReference type="GO" id="GO:0008270">
    <property type="term" value="F:zinc ion binding"/>
    <property type="evidence" value="ECO:0007669"/>
    <property type="project" value="InterPro"/>
</dbReference>
<dbReference type="GO" id="GO:0000981">
    <property type="term" value="F:DNA-binding transcription factor activity, RNA polymerase II-specific"/>
    <property type="evidence" value="ECO:0007669"/>
    <property type="project" value="InterPro"/>
</dbReference>